<dbReference type="Proteomes" id="UP000012283">
    <property type="component" value="Unassembled WGS sequence"/>
</dbReference>
<dbReference type="InterPro" id="IPR021637">
    <property type="entry name" value="DUF3243"/>
</dbReference>
<protein>
    <recommendedName>
        <fullName evidence="3">DUF3243 domain-containing protein</fullName>
    </recommendedName>
</protein>
<name>N4WTS9_9BACI</name>
<dbReference type="EMBL" id="APML01000040">
    <property type="protein sequence ID" value="ENH96526.1"/>
    <property type="molecule type" value="Genomic_DNA"/>
</dbReference>
<dbReference type="STRING" id="1308866.J416_10171"/>
<organism evidence="1 2">
    <name type="scientific">Gracilibacillus halophilus YIM-C55.5</name>
    <dbReference type="NCBI Taxonomy" id="1308866"/>
    <lineage>
        <taxon>Bacteria</taxon>
        <taxon>Bacillati</taxon>
        <taxon>Bacillota</taxon>
        <taxon>Bacilli</taxon>
        <taxon>Bacillales</taxon>
        <taxon>Bacillaceae</taxon>
        <taxon>Gracilibacillus</taxon>
    </lineage>
</organism>
<dbReference type="Gene3D" id="1.10.760.20">
    <property type="entry name" value="Protein of unknown function DUF3243"/>
    <property type="match status" value="1"/>
</dbReference>
<proteinExistence type="predicted"/>
<keyword evidence="2" id="KW-1185">Reference proteome</keyword>
<gene>
    <name evidence="1" type="ORF">J416_10171</name>
</gene>
<dbReference type="eggNOG" id="ENOG50330BT">
    <property type="taxonomic scope" value="Bacteria"/>
</dbReference>
<sequence length="52" mass="5891">MAYDIGNYLSTQVEAQNNEEAILRDLWNAADQKEQHAIANIMVKLVQNEGTK</sequence>
<evidence type="ECO:0008006" key="3">
    <source>
        <dbReference type="Google" id="ProtNLM"/>
    </source>
</evidence>
<dbReference type="Pfam" id="PF11588">
    <property type="entry name" value="DUF3243"/>
    <property type="match status" value="1"/>
</dbReference>
<dbReference type="AlphaFoldDB" id="N4WTS9"/>
<evidence type="ECO:0000313" key="2">
    <source>
        <dbReference type="Proteomes" id="UP000012283"/>
    </source>
</evidence>
<evidence type="ECO:0000313" key="1">
    <source>
        <dbReference type="EMBL" id="ENH96526.1"/>
    </source>
</evidence>
<reference evidence="1 2" key="1">
    <citation type="submission" date="2013-03" db="EMBL/GenBank/DDBJ databases">
        <title>Draft genome sequence of Gracibacillus halophilus YIM-C55.5, a moderately halophilic and thermophilic organism from the Xiaochaidamu salt lake.</title>
        <authorList>
            <person name="Sugumar T."/>
            <person name="Polireddy D.R."/>
            <person name="Antony A."/>
            <person name="Madhava Y.R."/>
            <person name="Sivakumar N."/>
        </authorList>
    </citation>
    <scope>NUCLEOTIDE SEQUENCE [LARGE SCALE GENOMIC DNA]</scope>
    <source>
        <strain evidence="1 2">YIM-C55.5</strain>
    </source>
</reference>
<accession>N4WTS9</accession>
<dbReference type="InterPro" id="IPR038292">
    <property type="entry name" value="YmfJ/YflH_sf"/>
</dbReference>
<dbReference type="PATRIC" id="fig|1308866.3.peg.2063"/>
<comment type="caution">
    <text evidence="1">The sequence shown here is derived from an EMBL/GenBank/DDBJ whole genome shotgun (WGS) entry which is preliminary data.</text>
</comment>